<evidence type="ECO:0000313" key="2">
    <source>
        <dbReference type="Proteomes" id="UP000007013"/>
    </source>
</evidence>
<dbReference type="RefSeq" id="WP_012376192.1">
    <property type="nucleotide sequence ID" value="NC_010571.1"/>
</dbReference>
<reference evidence="1 2" key="1">
    <citation type="journal article" date="2011" name="J. Bacteriol.">
        <title>Genome sequence of the verrucomicrobium Opitutus terrae PB90-1, an abundant inhabitant of rice paddy soil ecosystems.</title>
        <authorList>
            <person name="van Passel M.W."/>
            <person name="Kant R."/>
            <person name="Palva A."/>
            <person name="Copeland A."/>
            <person name="Lucas S."/>
            <person name="Lapidus A."/>
            <person name="Glavina del Rio T."/>
            <person name="Pitluck S."/>
            <person name="Goltsman E."/>
            <person name="Clum A."/>
            <person name="Sun H."/>
            <person name="Schmutz J."/>
            <person name="Larimer F.W."/>
            <person name="Land M.L."/>
            <person name="Hauser L."/>
            <person name="Kyrpides N."/>
            <person name="Mikhailova N."/>
            <person name="Richardson P.P."/>
            <person name="Janssen P.H."/>
            <person name="de Vos W.M."/>
            <person name="Smidt H."/>
        </authorList>
    </citation>
    <scope>NUCLEOTIDE SEQUENCE [LARGE SCALE GENOMIC DNA]</scope>
    <source>
        <strain evidence="2">DSM 11246 / JCM 15787 / PB90-1</strain>
    </source>
</reference>
<dbReference type="KEGG" id="ote:Oter_3386"/>
<protein>
    <submittedName>
        <fullName evidence="1">Uncharacterized protein</fullName>
    </submittedName>
</protein>
<sequence length="127" mass="14516">MSETQLRLPLDAPHVVPLLVHYQTTADHLLAMLEEEIKIAASVGSCWTSDLDKLLELASEALEGDYWRIGTYRDCAQRLLRRVGKADLIERERAVVRLIARHLDELADACDTLRARQEFEYHRSMAA</sequence>
<dbReference type="EMBL" id="CP001032">
    <property type="protein sequence ID" value="ACB76663.1"/>
    <property type="molecule type" value="Genomic_DNA"/>
</dbReference>
<dbReference type="HOGENOM" id="CLU_1968315_0_0_0"/>
<evidence type="ECO:0000313" key="1">
    <source>
        <dbReference type="EMBL" id="ACB76663.1"/>
    </source>
</evidence>
<accession>B1ZUA1</accession>
<name>B1ZUA1_OPITP</name>
<keyword evidence="2" id="KW-1185">Reference proteome</keyword>
<dbReference type="AlphaFoldDB" id="B1ZUA1"/>
<gene>
    <name evidence="1" type="ordered locus">Oter_3386</name>
</gene>
<proteinExistence type="predicted"/>
<dbReference type="Proteomes" id="UP000007013">
    <property type="component" value="Chromosome"/>
</dbReference>
<dbReference type="STRING" id="452637.Oter_3386"/>
<organism evidence="1 2">
    <name type="scientific">Opitutus terrae (strain DSM 11246 / JCM 15787 / PB90-1)</name>
    <dbReference type="NCBI Taxonomy" id="452637"/>
    <lineage>
        <taxon>Bacteria</taxon>
        <taxon>Pseudomonadati</taxon>
        <taxon>Verrucomicrobiota</taxon>
        <taxon>Opitutia</taxon>
        <taxon>Opitutales</taxon>
        <taxon>Opitutaceae</taxon>
        <taxon>Opitutus</taxon>
    </lineage>
</organism>